<gene>
    <name evidence="1" type="ORF">Slati_3117900</name>
</gene>
<name>A0AAW2UVJ2_9LAMI</name>
<dbReference type="InterPro" id="IPR043502">
    <property type="entry name" value="DNA/RNA_pol_sf"/>
</dbReference>
<dbReference type="PANTHER" id="PTHR48475:SF2">
    <property type="entry name" value="RIBONUCLEASE H"/>
    <property type="match status" value="1"/>
</dbReference>
<accession>A0AAW2UVJ2</accession>
<dbReference type="AlphaFoldDB" id="A0AAW2UVJ2"/>
<organism evidence="1">
    <name type="scientific">Sesamum latifolium</name>
    <dbReference type="NCBI Taxonomy" id="2727402"/>
    <lineage>
        <taxon>Eukaryota</taxon>
        <taxon>Viridiplantae</taxon>
        <taxon>Streptophyta</taxon>
        <taxon>Embryophyta</taxon>
        <taxon>Tracheophyta</taxon>
        <taxon>Spermatophyta</taxon>
        <taxon>Magnoliopsida</taxon>
        <taxon>eudicotyledons</taxon>
        <taxon>Gunneridae</taxon>
        <taxon>Pentapetalae</taxon>
        <taxon>asterids</taxon>
        <taxon>lamiids</taxon>
        <taxon>Lamiales</taxon>
        <taxon>Pedaliaceae</taxon>
        <taxon>Sesamum</taxon>
    </lineage>
</organism>
<dbReference type="PANTHER" id="PTHR48475">
    <property type="entry name" value="RIBONUCLEASE H"/>
    <property type="match status" value="1"/>
</dbReference>
<evidence type="ECO:0000313" key="1">
    <source>
        <dbReference type="EMBL" id="KAL0420950.1"/>
    </source>
</evidence>
<sequence length="145" mass="16209">MFGIHKGNFLSFMVSQRGIEANPEEIKAIIKMQSPKSVSWTEQCQATFEDLKKYLASPPLLTKPRPGKILLLYLAVSEGANVKTIFQSHLVVVLINHPLMKMLADPNISGMMVKWSIELSEHGIVYRPRPAIKAQSLADFISEST</sequence>
<proteinExistence type="predicted"/>
<dbReference type="SUPFAM" id="SSF56672">
    <property type="entry name" value="DNA/RNA polymerases"/>
    <property type="match status" value="1"/>
</dbReference>
<dbReference type="InterPro" id="IPR043128">
    <property type="entry name" value="Rev_trsase/Diguanyl_cyclase"/>
</dbReference>
<dbReference type="EMBL" id="JACGWN010000011">
    <property type="protein sequence ID" value="KAL0420950.1"/>
    <property type="molecule type" value="Genomic_DNA"/>
</dbReference>
<comment type="caution">
    <text evidence="1">The sequence shown here is derived from an EMBL/GenBank/DDBJ whole genome shotgun (WGS) entry which is preliminary data.</text>
</comment>
<reference evidence="1" key="1">
    <citation type="submission" date="2020-06" db="EMBL/GenBank/DDBJ databases">
        <authorList>
            <person name="Li T."/>
            <person name="Hu X."/>
            <person name="Zhang T."/>
            <person name="Song X."/>
            <person name="Zhang H."/>
            <person name="Dai N."/>
            <person name="Sheng W."/>
            <person name="Hou X."/>
            <person name="Wei L."/>
        </authorList>
    </citation>
    <scope>NUCLEOTIDE SEQUENCE</scope>
    <source>
        <strain evidence="1">KEN1</strain>
        <tissue evidence="1">Leaf</tissue>
    </source>
</reference>
<protein>
    <recommendedName>
        <fullName evidence="2">Reverse transcriptase/retrotransposon-derived protein RNase H-like domain-containing protein</fullName>
    </recommendedName>
</protein>
<dbReference type="Gene3D" id="3.30.70.270">
    <property type="match status" value="1"/>
</dbReference>
<reference evidence="1" key="2">
    <citation type="journal article" date="2024" name="Plant">
        <title>Genomic evolution and insights into agronomic trait innovations of Sesamum species.</title>
        <authorList>
            <person name="Miao H."/>
            <person name="Wang L."/>
            <person name="Qu L."/>
            <person name="Liu H."/>
            <person name="Sun Y."/>
            <person name="Le M."/>
            <person name="Wang Q."/>
            <person name="Wei S."/>
            <person name="Zheng Y."/>
            <person name="Lin W."/>
            <person name="Duan Y."/>
            <person name="Cao H."/>
            <person name="Xiong S."/>
            <person name="Wang X."/>
            <person name="Wei L."/>
            <person name="Li C."/>
            <person name="Ma Q."/>
            <person name="Ju M."/>
            <person name="Zhao R."/>
            <person name="Li G."/>
            <person name="Mu C."/>
            <person name="Tian Q."/>
            <person name="Mei H."/>
            <person name="Zhang T."/>
            <person name="Gao T."/>
            <person name="Zhang H."/>
        </authorList>
    </citation>
    <scope>NUCLEOTIDE SEQUENCE</scope>
    <source>
        <strain evidence="1">KEN1</strain>
    </source>
</reference>
<evidence type="ECO:0008006" key="2">
    <source>
        <dbReference type="Google" id="ProtNLM"/>
    </source>
</evidence>